<dbReference type="EMBL" id="HAEH01014877">
    <property type="protein sequence ID" value="SBS01246.1"/>
    <property type="molecule type" value="Transcribed_RNA"/>
</dbReference>
<feature type="non-terminal residue" evidence="2">
    <location>
        <position position="1"/>
    </location>
</feature>
<evidence type="ECO:0000256" key="1">
    <source>
        <dbReference type="SAM" id="Phobius"/>
    </source>
</evidence>
<name>A0A1A8R5H9_9TELE</name>
<reference evidence="2" key="1">
    <citation type="submission" date="2016-05" db="EMBL/GenBank/DDBJ databases">
        <authorList>
            <person name="Lavstsen T."/>
            <person name="Jespersen J.S."/>
        </authorList>
    </citation>
    <scope>NUCLEOTIDE SEQUENCE</scope>
    <source>
        <tissue evidence="2">Brain</tissue>
    </source>
</reference>
<evidence type="ECO:0000313" key="2">
    <source>
        <dbReference type="EMBL" id="SBS01246.1"/>
    </source>
</evidence>
<sequence length="81" mass="8886">APLPPAHFLSPHGRFRNVHGFLIHLLPLLFVPVWLWHGSVWPGAQLLFSHCGVDPDACAYCHRDDDGLLLHGGTADPGSRC</sequence>
<keyword evidence="1" id="KW-0812">Transmembrane</keyword>
<accession>A0A1A8R5H9</accession>
<keyword evidence="1" id="KW-0472">Membrane</keyword>
<dbReference type="AlphaFoldDB" id="A0A1A8R5H9"/>
<protein>
    <submittedName>
        <fullName evidence="2">Solute carrier family 22 (Organic anion transporter), member 6, like</fullName>
    </submittedName>
</protein>
<feature type="transmembrane region" description="Helical" evidence="1">
    <location>
        <begin position="18"/>
        <end position="37"/>
    </location>
</feature>
<feature type="non-terminal residue" evidence="2">
    <location>
        <position position="81"/>
    </location>
</feature>
<gene>
    <name evidence="2" type="primary">SLC22A6L</name>
</gene>
<organism evidence="2">
    <name type="scientific">Nothobranchius rachovii</name>
    <name type="common">bluefin notho</name>
    <dbReference type="NCBI Taxonomy" id="451742"/>
    <lineage>
        <taxon>Eukaryota</taxon>
        <taxon>Metazoa</taxon>
        <taxon>Chordata</taxon>
        <taxon>Craniata</taxon>
        <taxon>Vertebrata</taxon>
        <taxon>Euteleostomi</taxon>
        <taxon>Actinopterygii</taxon>
        <taxon>Neopterygii</taxon>
        <taxon>Teleostei</taxon>
        <taxon>Neoteleostei</taxon>
        <taxon>Acanthomorphata</taxon>
        <taxon>Ovalentaria</taxon>
        <taxon>Atherinomorphae</taxon>
        <taxon>Cyprinodontiformes</taxon>
        <taxon>Nothobranchiidae</taxon>
        <taxon>Nothobranchius</taxon>
    </lineage>
</organism>
<keyword evidence="1" id="KW-1133">Transmembrane helix</keyword>
<proteinExistence type="predicted"/>
<reference evidence="2" key="2">
    <citation type="submission" date="2016-06" db="EMBL/GenBank/DDBJ databases">
        <title>The genome of a short-lived fish provides insights into sex chromosome evolution and the genetic control of aging.</title>
        <authorList>
            <person name="Reichwald K."/>
            <person name="Felder M."/>
            <person name="Petzold A."/>
            <person name="Koch P."/>
            <person name="Groth M."/>
            <person name="Platzer M."/>
        </authorList>
    </citation>
    <scope>NUCLEOTIDE SEQUENCE</scope>
    <source>
        <tissue evidence="2">Brain</tissue>
    </source>
</reference>